<dbReference type="OrthoDB" id="6436917at2759"/>
<proteinExistence type="predicted"/>
<accession>A0A8X6QH58</accession>
<dbReference type="GO" id="GO:0003676">
    <property type="term" value="F:nucleic acid binding"/>
    <property type="evidence" value="ECO:0007669"/>
    <property type="project" value="InterPro"/>
</dbReference>
<keyword evidence="2" id="KW-1185">Reference proteome</keyword>
<sequence length="172" mass="20514">MLSRRYAAAMNALWRRHASVLNPQVHRQNARIWRAENPHPYFVYGRNTPKENVWCVLMNDEVIRPIFFEKQNITSSNYLDILELSAMPQFPKSFIIQHDGASLHHANIVREILDKIFRQPLVVESSVKPWPPWYPNLAQLEFYLRDHVKQHVYSERINDINYLRQRVPDVIL</sequence>
<evidence type="ECO:0000313" key="1">
    <source>
        <dbReference type="EMBL" id="GFU18484.1"/>
    </source>
</evidence>
<name>A0A8X6QH58_NEPPI</name>
<organism evidence="1 2">
    <name type="scientific">Nephila pilipes</name>
    <name type="common">Giant wood spider</name>
    <name type="synonym">Nephila maculata</name>
    <dbReference type="NCBI Taxonomy" id="299642"/>
    <lineage>
        <taxon>Eukaryota</taxon>
        <taxon>Metazoa</taxon>
        <taxon>Ecdysozoa</taxon>
        <taxon>Arthropoda</taxon>
        <taxon>Chelicerata</taxon>
        <taxon>Arachnida</taxon>
        <taxon>Araneae</taxon>
        <taxon>Araneomorphae</taxon>
        <taxon>Entelegynae</taxon>
        <taxon>Araneoidea</taxon>
        <taxon>Nephilidae</taxon>
        <taxon>Nephila</taxon>
    </lineage>
</organism>
<comment type="caution">
    <text evidence="1">The sequence shown here is derived from an EMBL/GenBank/DDBJ whole genome shotgun (WGS) entry which is preliminary data.</text>
</comment>
<dbReference type="InterPro" id="IPR036397">
    <property type="entry name" value="RNaseH_sf"/>
</dbReference>
<evidence type="ECO:0000313" key="2">
    <source>
        <dbReference type="Proteomes" id="UP000887013"/>
    </source>
</evidence>
<dbReference type="Gene3D" id="3.30.420.10">
    <property type="entry name" value="Ribonuclease H-like superfamily/Ribonuclease H"/>
    <property type="match status" value="1"/>
</dbReference>
<dbReference type="EMBL" id="BMAW01030885">
    <property type="protein sequence ID" value="GFU18484.1"/>
    <property type="molecule type" value="Genomic_DNA"/>
</dbReference>
<protein>
    <recommendedName>
        <fullName evidence="3">Tc1-like transposase DDE domain-containing protein</fullName>
    </recommendedName>
</protein>
<dbReference type="Proteomes" id="UP000887013">
    <property type="component" value="Unassembled WGS sequence"/>
</dbReference>
<dbReference type="PANTHER" id="PTHR47326:SF1">
    <property type="entry name" value="HTH PSQ-TYPE DOMAIN-CONTAINING PROTEIN"/>
    <property type="match status" value="1"/>
</dbReference>
<gene>
    <name evidence="1" type="primary">AVEN_174665_1</name>
    <name evidence="1" type="ORF">NPIL_520551</name>
</gene>
<evidence type="ECO:0008006" key="3">
    <source>
        <dbReference type="Google" id="ProtNLM"/>
    </source>
</evidence>
<dbReference type="AlphaFoldDB" id="A0A8X6QH58"/>
<dbReference type="PANTHER" id="PTHR47326">
    <property type="entry name" value="TRANSPOSABLE ELEMENT TC3 TRANSPOSASE-LIKE PROTEIN"/>
    <property type="match status" value="1"/>
</dbReference>
<reference evidence="1" key="1">
    <citation type="submission" date="2020-08" db="EMBL/GenBank/DDBJ databases">
        <title>Multicomponent nature underlies the extraordinary mechanical properties of spider dragline silk.</title>
        <authorList>
            <person name="Kono N."/>
            <person name="Nakamura H."/>
            <person name="Mori M."/>
            <person name="Yoshida Y."/>
            <person name="Ohtoshi R."/>
            <person name="Malay A.D."/>
            <person name="Moran D.A.P."/>
            <person name="Tomita M."/>
            <person name="Numata K."/>
            <person name="Arakawa K."/>
        </authorList>
    </citation>
    <scope>NUCLEOTIDE SEQUENCE</scope>
</reference>